<sequence length="187" mass="21716">MLENRVLLETQRKAHMEVIKHILSITQLEKQYDMLNIVNKKIIEVLRDSKLKLVEAEVVAGGQFPEDEDHRDHLSKLIQNTLLYGDLALRFPTFIHRQYDGKKTTQQLIKWCFDFVTKANITDGTSAEQTLHLASQELNIVDRGDNYQNPFQEEAEIKLSQLVKEEMKKSKKGKKKGPRLSNKKTEL</sequence>
<dbReference type="Pfam" id="PF15002">
    <property type="entry name" value="ERK-JNK_inhib"/>
    <property type="match status" value="1"/>
</dbReference>
<keyword evidence="3" id="KW-1185">Reference proteome</keyword>
<comment type="caution">
    <text evidence="2">The sequence shown here is derived from an EMBL/GenBank/DDBJ whole genome shotgun (WGS) entry which is preliminary data.</text>
</comment>
<evidence type="ECO:0000313" key="3">
    <source>
        <dbReference type="Proteomes" id="UP000593567"/>
    </source>
</evidence>
<dbReference type="AlphaFoldDB" id="A0A7J7J8J9"/>
<protein>
    <submittedName>
        <fullName evidence="2">CCDC134</fullName>
    </submittedName>
</protein>
<gene>
    <name evidence="2" type="ORF">EB796_019131</name>
</gene>
<organism evidence="2 3">
    <name type="scientific">Bugula neritina</name>
    <name type="common">Brown bryozoan</name>
    <name type="synonym">Sertularia neritina</name>
    <dbReference type="NCBI Taxonomy" id="10212"/>
    <lineage>
        <taxon>Eukaryota</taxon>
        <taxon>Metazoa</taxon>
        <taxon>Spiralia</taxon>
        <taxon>Lophotrochozoa</taxon>
        <taxon>Bryozoa</taxon>
        <taxon>Gymnolaemata</taxon>
        <taxon>Cheilostomatida</taxon>
        <taxon>Flustrina</taxon>
        <taxon>Buguloidea</taxon>
        <taxon>Bugulidae</taxon>
        <taxon>Bugula</taxon>
    </lineage>
</organism>
<dbReference type="PANTHER" id="PTHR14735:SF1">
    <property type="entry name" value="COILED-COIL DOMAIN-CONTAINING PROTEIN 134"/>
    <property type="match status" value="1"/>
</dbReference>
<dbReference type="PANTHER" id="PTHR14735">
    <property type="entry name" value="COILED-COIL DOMAIN-CONTAINING PROTEIN 134"/>
    <property type="match status" value="1"/>
</dbReference>
<name>A0A7J7J8J9_BUGNE</name>
<reference evidence="2" key="1">
    <citation type="submission" date="2020-06" db="EMBL/GenBank/DDBJ databases">
        <title>Draft genome of Bugula neritina, a colonial animal packing powerful symbionts and potential medicines.</title>
        <authorList>
            <person name="Rayko M."/>
        </authorList>
    </citation>
    <scope>NUCLEOTIDE SEQUENCE [LARGE SCALE GENOMIC DNA]</scope>
    <source>
        <strain evidence="2">Kwan_BN1</strain>
    </source>
</reference>
<dbReference type="EMBL" id="VXIV02002837">
    <property type="protein sequence ID" value="KAF6022560.1"/>
    <property type="molecule type" value="Genomic_DNA"/>
</dbReference>
<dbReference type="InterPro" id="IPR026321">
    <property type="entry name" value="CC134"/>
</dbReference>
<dbReference type="Proteomes" id="UP000593567">
    <property type="component" value="Unassembled WGS sequence"/>
</dbReference>
<feature type="region of interest" description="Disordered" evidence="1">
    <location>
        <begin position="167"/>
        <end position="187"/>
    </location>
</feature>
<dbReference type="OrthoDB" id="5854099at2759"/>
<feature type="compositionally biased region" description="Basic residues" evidence="1">
    <location>
        <begin position="169"/>
        <end position="187"/>
    </location>
</feature>
<proteinExistence type="predicted"/>
<evidence type="ECO:0000313" key="2">
    <source>
        <dbReference type="EMBL" id="KAF6022560.1"/>
    </source>
</evidence>
<accession>A0A7J7J8J9</accession>
<evidence type="ECO:0000256" key="1">
    <source>
        <dbReference type="SAM" id="MobiDB-lite"/>
    </source>
</evidence>